<evidence type="ECO:0000256" key="1">
    <source>
        <dbReference type="SAM" id="MobiDB-lite"/>
    </source>
</evidence>
<dbReference type="Proteomes" id="UP000054485">
    <property type="component" value="Unassembled WGS sequence"/>
</dbReference>
<protein>
    <submittedName>
        <fullName evidence="2">Unplaced genomic scaffold CY34scaffold_408, whole genome shotgun sequence</fullName>
    </submittedName>
</protein>
<proteinExistence type="predicted"/>
<dbReference type="HOGENOM" id="CLU_1628143_0_0_1"/>
<accession>A0A0C9ZFV0</accession>
<evidence type="ECO:0000313" key="3">
    <source>
        <dbReference type="Proteomes" id="UP000054485"/>
    </source>
</evidence>
<gene>
    <name evidence="2" type="ORF">CY34DRAFT_16465</name>
</gene>
<dbReference type="AlphaFoldDB" id="A0A0C9ZFV0"/>
<feature type="compositionally biased region" description="Polar residues" evidence="1">
    <location>
        <begin position="150"/>
        <end position="171"/>
    </location>
</feature>
<reference evidence="2 3" key="1">
    <citation type="submission" date="2014-04" db="EMBL/GenBank/DDBJ databases">
        <authorList>
            <consortium name="DOE Joint Genome Institute"/>
            <person name="Kuo A."/>
            <person name="Ruytinx J."/>
            <person name="Rineau F."/>
            <person name="Colpaert J."/>
            <person name="Kohler A."/>
            <person name="Nagy L.G."/>
            <person name="Floudas D."/>
            <person name="Copeland A."/>
            <person name="Barry K.W."/>
            <person name="Cichocki N."/>
            <person name="Veneault-Fourrey C."/>
            <person name="LaButti K."/>
            <person name="Lindquist E.A."/>
            <person name="Lipzen A."/>
            <person name="Lundell T."/>
            <person name="Morin E."/>
            <person name="Murat C."/>
            <person name="Sun H."/>
            <person name="Tunlid A."/>
            <person name="Henrissat B."/>
            <person name="Grigoriev I.V."/>
            <person name="Hibbett D.S."/>
            <person name="Martin F."/>
            <person name="Nordberg H.P."/>
            <person name="Cantor M.N."/>
            <person name="Hua S.X."/>
        </authorList>
    </citation>
    <scope>NUCLEOTIDE SEQUENCE [LARGE SCALE GENOMIC DNA]</scope>
    <source>
        <strain evidence="2 3">UH-Slu-Lm8-n1</strain>
    </source>
</reference>
<sequence length="183" mass="20351">MTSTLRPTSAPFSPISHEYQGNSCNILPGLALNTQQTNFLAWRKNVSQEPEHGAYPSPPTSHEADLQEPSSMDTLCLPPFWETRHDSDLTIRLISAQQSERRAECRLIRRRLHRILIEQELYSRMDKHTAHRLHKADVSLGVARGVLRSSGLTPTGNMYENADSDISSASHGSGAESDVESTS</sequence>
<organism evidence="2 3">
    <name type="scientific">Suillus luteus UH-Slu-Lm8-n1</name>
    <dbReference type="NCBI Taxonomy" id="930992"/>
    <lineage>
        <taxon>Eukaryota</taxon>
        <taxon>Fungi</taxon>
        <taxon>Dikarya</taxon>
        <taxon>Basidiomycota</taxon>
        <taxon>Agaricomycotina</taxon>
        <taxon>Agaricomycetes</taxon>
        <taxon>Agaricomycetidae</taxon>
        <taxon>Boletales</taxon>
        <taxon>Suillineae</taxon>
        <taxon>Suillaceae</taxon>
        <taxon>Suillus</taxon>
    </lineage>
</organism>
<feature type="region of interest" description="Disordered" evidence="1">
    <location>
        <begin position="149"/>
        <end position="183"/>
    </location>
</feature>
<evidence type="ECO:0000313" key="2">
    <source>
        <dbReference type="EMBL" id="KIK36320.1"/>
    </source>
</evidence>
<dbReference type="InParanoid" id="A0A0C9ZFV0"/>
<dbReference type="EMBL" id="KN835539">
    <property type="protein sequence ID" value="KIK36320.1"/>
    <property type="molecule type" value="Genomic_DNA"/>
</dbReference>
<keyword evidence="3" id="KW-1185">Reference proteome</keyword>
<reference evidence="3" key="2">
    <citation type="submission" date="2015-01" db="EMBL/GenBank/DDBJ databases">
        <title>Evolutionary Origins and Diversification of the Mycorrhizal Mutualists.</title>
        <authorList>
            <consortium name="DOE Joint Genome Institute"/>
            <consortium name="Mycorrhizal Genomics Consortium"/>
            <person name="Kohler A."/>
            <person name="Kuo A."/>
            <person name="Nagy L.G."/>
            <person name="Floudas D."/>
            <person name="Copeland A."/>
            <person name="Barry K.W."/>
            <person name="Cichocki N."/>
            <person name="Veneault-Fourrey C."/>
            <person name="LaButti K."/>
            <person name="Lindquist E.A."/>
            <person name="Lipzen A."/>
            <person name="Lundell T."/>
            <person name="Morin E."/>
            <person name="Murat C."/>
            <person name="Riley R."/>
            <person name="Ohm R."/>
            <person name="Sun H."/>
            <person name="Tunlid A."/>
            <person name="Henrissat B."/>
            <person name="Grigoriev I.V."/>
            <person name="Hibbett D.S."/>
            <person name="Martin F."/>
        </authorList>
    </citation>
    <scope>NUCLEOTIDE SEQUENCE [LARGE SCALE GENOMIC DNA]</scope>
    <source>
        <strain evidence="3">UH-Slu-Lm8-n1</strain>
    </source>
</reference>
<dbReference type="OrthoDB" id="2689339at2759"/>
<name>A0A0C9ZFV0_9AGAM</name>